<dbReference type="RefSeq" id="WP_407143582.1">
    <property type="nucleotide sequence ID" value="NZ_JBGQQK010000003.1"/>
</dbReference>
<dbReference type="Proteomes" id="UP001625374">
    <property type="component" value="Unassembled WGS sequence"/>
</dbReference>
<evidence type="ECO:0000256" key="2">
    <source>
        <dbReference type="SAM" id="MobiDB-lite"/>
    </source>
</evidence>
<reference evidence="3 4" key="1">
    <citation type="submission" date="2024-08" db="EMBL/GenBank/DDBJ databases">
        <authorList>
            <person name="Arias E."/>
        </authorList>
    </citation>
    <scope>NUCLEOTIDE SEQUENCE [LARGE SCALE GENOMIC DNA]</scope>
    <source>
        <strain evidence="3 4">FAM 24106</strain>
    </source>
</reference>
<feature type="compositionally biased region" description="Acidic residues" evidence="2">
    <location>
        <begin position="90"/>
        <end position="99"/>
    </location>
</feature>
<protein>
    <recommendedName>
        <fullName evidence="5">DUF4315 family protein</fullName>
    </recommendedName>
</protein>
<name>A0ABW8UGY1_9LACT</name>
<proteinExistence type="predicted"/>
<evidence type="ECO:0000313" key="3">
    <source>
        <dbReference type="EMBL" id="MFL2101937.1"/>
    </source>
</evidence>
<accession>A0ABW8UGY1</accession>
<keyword evidence="1" id="KW-0175">Coiled coil</keyword>
<feature type="coiled-coil region" evidence="1">
    <location>
        <begin position="4"/>
        <end position="31"/>
    </location>
</feature>
<keyword evidence="4" id="KW-1185">Reference proteome</keyword>
<evidence type="ECO:0000256" key="1">
    <source>
        <dbReference type="SAM" id="Coils"/>
    </source>
</evidence>
<dbReference type="EMBL" id="JBGQQK010000003">
    <property type="protein sequence ID" value="MFL2101937.1"/>
    <property type="molecule type" value="Genomic_DNA"/>
</dbReference>
<feature type="region of interest" description="Disordered" evidence="2">
    <location>
        <begin position="64"/>
        <end position="99"/>
    </location>
</feature>
<gene>
    <name evidence="3" type="ORF">ACEN37_01590</name>
</gene>
<evidence type="ECO:0000313" key="4">
    <source>
        <dbReference type="Proteomes" id="UP001625374"/>
    </source>
</evidence>
<sequence length="99" mass="11303">MAKIDKLQDKLRKLEEQIEKEKEEAHKGLGEELVKRLDLDYELLSTKKEIKSVVELIVSELNSNPFSNDIEKNETDISSDPEPVVSGQENDNDNDTTQC</sequence>
<evidence type="ECO:0008006" key="5">
    <source>
        <dbReference type="Google" id="ProtNLM"/>
    </source>
</evidence>
<comment type="caution">
    <text evidence="3">The sequence shown here is derived from an EMBL/GenBank/DDBJ whole genome shotgun (WGS) entry which is preliminary data.</text>
</comment>
<organism evidence="3 4">
    <name type="scientific">Marinilactibacillus psychrotolerans</name>
    <dbReference type="NCBI Taxonomy" id="191770"/>
    <lineage>
        <taxon>Bacteria</taxon>
        <taxon>Bacillati</taxon>
        <taxon>Bacillota</taxon>
        <taxon>Bacilli</taxon>
        <taxon>Lactobacillales</taxon>
        <taxon>Carnobacteriaceae</taxon>
        <taxon>Marinilactibacillus</taxon>
    </lineage>
</organism>